<evidence type="ECO:0000313" key="3">
    <source>
        <dbReference type="EMBL" id="GFR22685.1"/>
    </source>
</evidence>
<dbReference type="InterPro" id="IPR036291">
    <property type="entry name" value="NAD(P)-bd_dom_sf"/>
</dbReference>
<keyword evidence="1" id="KW-0521">NADP</keyword>
<evidence type="ECO:0000313" key="4">
    <source>
        <dbReference type="Proteomes" id="UP000887116"/>
    </source>
</evidence>
<comment type="function">
    <text evidence="1">Catalyzes the reduction of fatty acyl-CoA to fatty alcohols.</text>
</comment>
<reference evidence="3" key="1">
    <citation type="submission" date="2020-07" db="EMBL/GenBank/DDBJ databases">
        <title>Multicomponent nature underlies the extraordinary mechanical properties of spider dragline silk.</title>
        <authorList>
            <person name="Kono N."/>
            <person name="Nakamura H."/>
            <person name="Mori M."/>
            <person name="Yoshida Y."/>
            <person name="Ohtoshi R."/>
            <person name="Malay A.D."/>
            <person name="Moran D.A.P."/>
            <person name="Tomita M."/>
            <person name="Numata K."/>
            <person name="Arakawa K."/>
        </authorList>
    </citation>
    <scope>NUCLEOTIDE SEQUENCE</scope>
</reference>
<keyword evidence="1" id="KW-0443">Lipid metabolism</keyword>
<comment type="catalytic activity">
    <reaction evidence="1">
        <text>a long-chain fatty acyl-CoA + 2 NADPH + 2 H(+) = a long-chain primary fatty alcohol + 2 NADP(+) + CoA</text>
        <dbReference type="Rhea" id="RHEA:52716"/>
        <dbReference type="ChEBI" id="CHEBI:15378"/>
        <dbReference type="ChEBI" id="CHEBI:57287"/>
        <dbReference type="ChEBI" id="CHEBI:57783"/>
        <dbReference type="ChEBI" id="CHEBI:58349"/>
        <dbReference type="ChEBI" id="CHEBI:77396"/>
        <dbReference type="ChEBI" id="CHEBI:83139"/>
        <dbReference type="EC" id="1.2.1.84"/>
    </reaction>
</comment>
<dbReference type="PANTHER" id="PTHR11011:SF116">
    <property type="entry name" value="FATTY ACYL-COA REDUCTASE CG5065-RELATED"/>
    <property type="match status" value="1"/>
</dbReference>
<dbReference type="InterPro" id="IPR013120">
    <property type="entry name" value="FAR_NAD-bd"/>
</dbReference>
<dbReference type="AlphaFoldDB" id="A0A8X6HI86"/>
<organism evidence="3 4">
    <name type="scientific">Trichonephila clavata</name>
    <name type="common">Joro spider</name>
    <name type="synonym">Nephila clavata</name>
    <dbReference type="NCBI Taxonomy" id="2740835"/>
    <lineage>
        <taxon>Eukaryota</taxon>
        <taxon>Metazoa</taxon>
        <taxon>Ecdysozoa</taxon>
        <taxon>Arthropoda</taxon>
        <taxon>Chelicerata</taxon>
        <taxon>Arachnida</taxon>
        <taxon>Araneae</taxon>
        <taxon>Araneomorphae</taxon>
        <taxon>Entelegynae</taxon>
        <taxon>Araneoidea</taxon>
        <taxon>Nephilidae</taxon>
        <taxon>Trichonephila</taxon>
    </lineage>
</organism>
<dbReference type="Pfam" id="PF07993">
    <property type="entry name" value="NAD_binding_4"/>
    <property type="match status" value="1"/>
</dbReference>
<keyword evidence="4" id="KW-1185">Reference proteome</keyword>
<dbReference type="EC" id="1.2.1.84" evidence="1"/>
<evidence type="ECO:0000256" key="1">
    <source>
        <dbReference type="RuleBase" id="RU363097"/>
    </source>
</evidence>
<feature type="domain" description="Thioester reductase (TE)" evidence="2">
    <location>
        <begin position="19"/>
        <end position="126"/>
    </location>
</feature>
<keyword evidence="1" id="KW-0560">Oxidoreductase</keyword>
<dbReference type="GO" id="GO:0080019">
    <property type="term" value="F:alcohol-forming very long-chain fatty acyl-CoA reductase activity"/>
    <property type="evidence" value="ECO:0007669"/>
    <property type="project" value="InterPro"/>
</dbReference>
<comment type="caution">
    <text evidence="3">The sequence shown here is derived from an EMBL/GenBank/DDBJ whole genome shotgun (WGS) entry which is preliminary data.</text>
</comment>
<dbReference type="Proteomes" id="UP000887116">
    <property type="component" value="Unassembled WGS sequence"/>
</dbReference>
<dbReference type="EMBL" id="BMAO01038110">
    <property type="protein sequence ID" value="GFR22685.1"/>
    <property type="molecule type" value="Genomic_DNA"/>
</dbReference>
<dbReference type="InterPro" id="IPR026055">
    <property type="entry name" value="FAR"/>
</dbReference>
<keyword evidence="1" id="KW-0444">Lipid biosynthesis</keyword>
<evidence type="ECO:0000259" key="2">
    <source>
        <dbReference type="Pfam" id="PF07993"/>
    </source>
</evidence>
<dbReference type="GO" id="GO:0102965">
    <property type="term" value="F:alcohol-forming long-chain fatty acyl-CoA reductase activity"/>
    <property type="evidence" value="ECO:0007669"/>
    <property type="project" value="UniProtKB-EC"/>
</dbReference>
<dbReference type="PANTHER" id="PTHR11011">
    <property type="entry name" value="MALE STERILITY PROTEIN 2-RELATED"/>
    <property type="match status" value="1"/>
</dbReference>
<accession>A0A8X6HI86</accession>
<name>A0A8X6HI86_TRICU</name>
<dbReference type="Gene3D" id="3.40.50.720">
    <property type="entry name" value="NAD(P)-binding Rossmann-like Domain"/>
    <property type="match status" value="1"/>
</dbReference>
<sequence>MNFETTSIPEFYEGRSVFITGATGFIGKVLVEKLLRSCPGIKTIFVLMREKRGKEPKQRLEELVNCKVFDLVKKEKPEAVQKIVIITGDLSLPQLGVSPADLETMSQSVSVVFHSAATVKFDEPLK</sequence>
<comment type="similarity">
    <text evidence="1">Belongs to the fatty acyl-CoA reductase family.</text>
</comment>
<protein>
    <recommendedName>
        <fullName evidence="1">Fatty acyl-CoA reductase</fullName>
        <ecNumber evidence="1">1.2.1.84</ecNumber>
    </recommendedName>
</protein>
<dbReference type="SUPFAM" id="SSF51735">
    <property type="entry name" value="NAD(P)-binding Rossmann-fold domains"/>
    <property type="match status" value="1"/>
</dbReference>
<gene>
    <name evidence="3" type="primary">CG5065</name>
    <name evidence="3" type="ORF">TNCT_342691</name>
</gene>
<proteinExistence type="inferred from homology"/>
<dbReference type="OrthoDB" id="6422683at2759"/>
<dbReference type="GO" id="GO:0035336">
    <property type="term" value="P:long-chain fatty-acyl-CoA metabolic process"/>
    <property type="evidence" value="ECO:0007669"/>
    <property type="project" value="TreeGrafter"/>
</dbReference>
<dbReference type="GO" id="GO:0005777">
    <property type="term" value="C:peroxisome"/>
    <property type="evidence" value="ECO:0007669"/>
    <property type="project" value="TreeGrafter"/>
</dbReference>